<evidence type="ECO:0000313" key="1">
    <source>
        <dbReference type="EMBL" id="UOA15995.1"/>
    </source>
</evidence>
<evidence type="ECO:0008006" key="3">
    <source>
        <dbReference type="Google" id="ProtNLM"/>
    </source>
</evidence>
<evidence type="ECO:0000313" key="2">
    <source>
        <dbReference type="Proteomes" id="UP000831019"/>
    </source>
</evidence>
<sequence length="296" mass="34733">MVSLSDILSVDERPALLIGNGINIHGGDRTSSWDDLLEELSKRQGLILSAAERDEMSNTEFFDILDLAHPRRDRSSLQAEFCDLMLSWKHTVHHETIAGWAQRNRRPIITVNFDENLARSKRLNIFHPKQGFTDFYPWSSYFSDRRVVNPRSDFAVWHAHGMMRYSRSIRLGLTHYMGSVHRARSWVYGGENSLRGMLKDGERSWRGLDTWLDVIFFCPIVIFGFSFGKDENFLRWLFLERAKLQKISPEPAKKAWFVERRNESSDSRKLFFKRLGVEFVTVDDYSDIYEDRAWRG</sequence>
<gene>
    <name evidence="1" type="ORF">DSM109990_02850</name>
</gene>
<dbReference type="Proteomes" id="UP000831019">
    <property type="component" value="Chromosome"/>
</dbReference>
<organism evidence="1 2">
    <name type="scientific">Sulfitobacter dubius</name>
    <dbReference type="NCBI Taxonomy" id="218673"/>
    <lineage>
        <taxon>Bacteria</taxon>
        <taxon>Pseudomonadati</taxon>
        <taxon>Pseudomonadota</taxon>
        <taxon>Alphaproteobacteria</taxon>
        <taxon>Rhodobacterales</taxon>
        <taxon>Roseobacteraceae</taxon>
        <taxon>Sulfitobacter</taxon>
    </lineage>
</organism>
<accession>A0ABY3ZMT1</accession>
<protein>
    <recommendedName>
        <fullName evidence="3">SIR2-like domain-containing protein</fullName>
    </recommendedName>
</protein>
<dbReference type="EMBL" id="CP085144">
    <property type="protein sequence ID" value="UOA15995.1"/>
    <property type="molecule type" value="Genomic_DNA"/>
</dbReference>
<keyword evidence="2" id="KW-1185">Reference proteome</keyword>
<name>A0ABY3ZMT1_9RHOB</name>
<dbReference type="RefSeq" id="WP_243261455.1">
    <property type="nucleotide sequence ID" value="NZ_CP085144.1"/>
</dbReference>
<reference evidence="2" key="1">
    <citation type="journal article" date="2022" name="Microorganisms">
        <title>Beyond the ABCs#Discovery of Three New Plasmid Types in Rhodobacterales (RepQ, RepY, RepW).</title>
        <authorList>
            <person name="Freese H.M."/>
            <person name="Ringel V."/>
            <person name="Overmann J."/>
            <person name="Petersen J."/>
        </authorList>
    </citation>
    <scope>NUCLEOTIDE SEQUENCE [LARGE SCALE GENOMIC DNA]</scope>
    <source>
        <strain evidence="2">DSM 109990</strain>
    </source>
</reference>
<proteinExistence type="predicted"/>